<accession>A0AAV9F2P5</accession>
<feature type="region of interest" description="Disordered" evidence="6">
    <location>
        <begin position="1"/>
        <end position="24"/>
    </location>
</feature>
<evidence type="ECO:0000256" key="2">
    <source>
        <dbReference type="ARBA" id="ARBA00022723"/>
    </source>
</evidence>
<evidence type="ECO:0000259" key="9">
    <source>
        <dbReference type="Pfam" id="PF14768"/>
    </source>
</evidence>
<keyword evidence="11" id="KW-1185">Reference proteome</keyword>
<dbReference type="EMBL" id="JAUJYO010000004">
    <property type="protein sequence ID" value="KAK1319484.1"/>
    <property type="molecule type" value="Genomic_DNA"/>
</dbReference>
<dbReference type="AlphaFoldDB" id="A0AAV9F2P5"/>
<feature type="domain" description="RPA-interacting protein central" evidence="8">
    <location>
        <begin position="70"/>
        <end position="158"/>
    </location>
</feature>
<gene>
    <name evidence="10" type="ORF">QJS10_CPB04g02012</name>
</gene>
<proteinExistence type="predicted"/>
<keyword evidence="3" id="KW-0863">Zinc-finger</keyword>
<evidence type="ECO:0000259" key="8">
    <source>
        <dbReference type="Pfam" id="PF14767"/>
    </source>
</evidence>
<dbReference type="InterPro" id="IPR028156">
    <property type="entry name" value="RIP"/>
</dbReference>
<evidence type="ECO:0000256" key="6">
    <source>
        <dbReference type="SAM" id="MobiDB-lite"/>
    </source>
</evidence>
<dbReference type="Pfam" id="PF14766">
    <property type="entry name" value="RPA_interact_N"/>
    <property type="match status" value="1"/>
</dbReference>
<reference evidence="10" key="1">
    <citation type="journal article" date="2023" name="Nat. Commun.">
        <title>Diploid and tetraploid genomes of Acorus and the evolution of monocots.</title>
        <authorList>
            <person name="Ma L."/>
            <person name="Liu K.W."/>
            <person name="Li Z."/>
            <person name="Hsiao Y.Y."/>
            <person name="Qi Y."/>
            <person name="Fu T."/>
            <person name="Tang G.D."/>
            <person name="Zhang D."/>
            <person name="Sun W.H."/>
            <person name="Liu D.K."/>
            <person name="Li Y."/>
            <person name="Chen G.Z."/>
            <person name="Liu X.D."/>
            <person name="Liao X.Y."/>
            <person name="Jiang Y.T."/>
            <person name="Yu X."/>
            <person name="Hao Y."/>
            <person name="Huang J."/>
            <person name="Zhao X.W."/>
            <person name="Ke S."/>
            <person name="Chen Y.Y."/>
            <person name="Wu W.L."/>
            <person name="Hsu J.L."/>
            <person name="Lin Y.F."/>
            <person name="Huang M.D."/>
            <person name="Li C.Y."/>
            <person name="Huang L."/>
            <person name="Wang Z.W."/>
            <person name="Zhao X."/>
            <person name="Zhong W.Y."/>
            <person name="Peng D.H."/>
            <person name="Ahmad S."/>
            <person name="Lan S."/>
            <person name="Zhang J.S."/>
            <person name="Tsai W.C."/>
            <person name="Van de Peer Y."/>
            <person name="Liu Z.J."/>
        </authorList>
    </citation>
    <scope>NUCLEOTIDE SEQUENCE</scope>
    <source>
        <strain evidence="10">CP</strain>
    </source>
</reference>
<comment type="subcellular location">
    <subcellularLocation>
        <location evidence="1">Nucleus</location>
    </subcellularLocation>
</comment>
<feature type="domain" description="RPA-interacting protein C-terminal" evidence="9">
    <location>
        <begin position="176"/>
        <end position="258"/>
    </location>
</feature>
<dbReference type="PANTHER" id="PTHR31742:SF1">
    <property type="entry name" value="RPA-INTERACTING PROTEIN"/>
    <property type="match status" value="1"/>
</dbReference>
<reference evidence="10" key="2">
    <citation type="submission" date="2023-06" db="EMBL/GenBank/DDBJ databases">
        <authorList>
            <person name="Ma L."/>
            <person name="Liu K.-W."/>
            <person name="Li Z."/>
            <person name="Hsiao Y.-Y."/>
            <person name="Qi Y."/>
            <person name="Fu T."/>
            <person name="Tang G."/>
            <person name="Zhang D."/>
            <person name="Sun W.-H."/>
            <person name="Liu D.-K."/>
            <person name="Li Y."/>
            <person name="Chen G.-Z."/>
            <person name="Liu X.-D."/>
            <person name="Liao X.-Y."/>
            <person name="Jiang Y.-T."/>
            <person name="Yu X."/>
            <person name="Hao Y."/>
            <person name="Huang J."/>
            <person name="Zhao X.-W."/>
            <person name="Ke S."/>
            <person name="Chen Y.-Y."/>
            <person name="Wu W.-L."/>
            <person name="Hsu J.-L."/>
            <person name="Lin Y.-F."/>
            <person name="Huang M.-D."/>
            <person name="Li C.-Y."/>
            <person name="Huang L."/>
            <person name="Wang Z.-W."/>
            <person name="Zhao X."/>
            <person name="Zhong W.-Y."/>
            <person name="Peng D.-H."/>
            <person name="Ahmad S."/>
            <person name="Lan S."/>
            <person name="Zhang J.-S."/>
            <person name="Tsai W.-C."/>
            <person name="Van De Peer Y."/>
            <person name="Liu Z.-J."/>
        </authorList>
    </citation>
    <scope>NUCLEOTIDE SEQUENCE</scope>
    <source>
        <strain evidence="10">CP</strain>
        <tissue evidence="10">Leaves</tissue>
    </source>
</reference>
<dbReference type="Proteomes" id="UP001180020">
    <property type="component" value="Unassembled WGS sequence"/>
</dbReference>
<organism evidence="10 11">
    <name type="scientific">Acorus calamus</name>
    <name type="common">Sweet flag</name>
    <dbReference type="NCBI Taxonomy" id="4465"/>
    <lineage>
        <taxon>Eukaryota</taxon>
        <taxon>Viridiplantae</taxon>
        <taxon>Streptophyta</taxon>
        <taxon>Embryophyta</taxon>
        <taxon>Tracheophyta</taxon>
        <taxon>Spermatophyta</taxon>
        <taxon>Magnoliopsida</taxon>
        <taxon>Liliopsida</taxon>
        <taxon>Acoraceae</taxon>
        <taxon>Acorus</taxon>
    </lineage>
</organism>
<evidence type="ECO:0000313" key="10">
    <source>
        <dbReference type="EMBL" id="KAK1319484.1"/>
    </source>
</evidence>
<name>A0AAV9F2P5_ACOCL</name>
<evidence type="ECO:0000256" key="5">
    <source>
        <dbReference type="ARBA" id="ARBA00023242"/>
    </source>
</evidence>
<feature type="domain" description="RPA-interacting protein N-terminal" evidence="7">
    <location>
        <begin position="29"/>
        <end position="57"/>
    </location>
</feature>
<keyword evidence="4" id="KW-0862">Zinc</keyword>
<dbReference type="InterPro" id="IPR028155">
    <property type="entry name" value="RPA_interact_central"/>
</dbReference>
<evidence type="ECO:0000256" key="1">
    <source>
        <dbReference type="ARBA" id="ARBA00004123"/>
    </source>
</evidence>
<dbReference type="GO" id="GO:0008270">
    <property type="term" value="F:zinc ion binding"/>
    <property type="evidence" value="ECO:0007669"/>
    <property type="project" value="UniProtKB-KW"/>
</dbReference>
<dbReference type="InterPro" id="IPR028158">
    <property type="entry name" value="RPA_interact_N_dom"/>
</dbReference>
<dbReference type="PANTHER" id="PTHR31742">
    <property type="entry name" value="RPA-INTERACTING PROTEIN RPAIN"/>
    <property type="match status" value="1"/>
</dbReference>
<comment type="caution">
    <text evidence="10">The sequence shown here is derived from an EMBL/GenBank/DDBJ whole genome shotgun (WGS) entry which is preliminary data.</text>
</comment>
<evidence type="ECO:0000313" key="11">
    <source>
        <dbReference type="Proteomes" id="UP001180020"/>
    </source>
</evidence>
<dbReference type="Pfam" id="PF14767">
    <property type="entry name" value="RPA_interact_M"/>
    <property type="match status" value="1"/>
</dbReference>
<evidence type="ECO:0000256" key="3">
    <source>
        <dbReference type="ARBA" id="ARBA00022771"/>
    </source>
</evidence>
<dbReference type="GO" id="GO:0005634">
    <property type="term" value="C:nucleus"/>
    <property type="evidence" value="ECO:0007669"/>
    <property type="project" value="UniProtKB-SubCell"/>
</dbReference>
<evidence type="ECO:0000256" key="4">
    <source>
        <dbReference type="ARBA" id="ARBA00022833"/>
    </source>
</evidence>
<dbReference type="InterPro" id="IPR028159">
    <property type="entry name" value="RPA_interact_C_dom"/>
</dbReference>
<sequence>MSMEAGETAAHVEGWPRPTRPSLRTTRIPDWKEKLRKNCLKRVQENRMGLLWKIRSPLEADQDIKKIAESTFRDIVSDELEKIKRSSPQDGRDITKLDESDILWEYDGPQLDSQSTVSEREELLIEMERLLYEDLREELLRRELEVFEEEDNYLARTVFDHMQLNDDQGARNARIWCPICKRGELLESNHLIFCTCCELRLDVQSDQVNLDYMRDRLGEVHIEHLNRGCKATPKFCMETTFGLSALYIKCQACNTFEIVL</sequence>
<keyword evidence="5" id="KW-0539">Nucleus</keyword>
<keyword evidence="2" id="KW-0479">Metal-binding</keyword>
<evidence type="ECO:0000259" key="7">
    <source>
        <dbReference type="Pfam" id="PF14766"/>
    </source>
</evidence>
<dbReference type="Pfam" id="PF14768">
    <property type="entry name" value="RPA_interact_C"/>
    <property type="match status" value="1"/>
</dbReference>
<evidence type="ECO:0008006" key="12">
    <source>
        <dbReference type="Google" id="ProtNLM"/>
    </source>
</evidence>
<protein>
    <recommendedName>
        <fullName evidence="12">RPA-interacting protein</fullName>
    </recommendedName>
</protein>
<dbReference type="GO" id="GO:0006606">
    <property type="term" value="P:protein import into nucleus"/>
    <property type="evidence" value="ECO:0007669"/>
    <property type="project" value="TreeGrafter"/>
</dbReference>